<dbReference type="AlphaFoldDB" id="A0A6M5YAI4"/>
<accession>A0A6M5YAI4</accession>
<organism evidence="2 3">
    <name type="scientific">Spirosoma taeanense</name>
    <dbReference type="NCBI Taxonomy" id="2735870"/>
    <lineage>
        <taxon>Bacteria</taxon>
        <taxon>Pseudomonadati</taxon>
        <taxon>Bacteroidota</taxon>
        <taxon>Cytophagia</taxon>
        <taxon>Cytophagales</taxon>
        <taxon>Cytophagaceae</taxon>
        <taxon>Spirosoma</taxon>
    </lineage>
</organism>
<keyword evidence="3" id="KW-1185">Reference proteome</keyword>
<dbReference type="GO" id="GO:0016787">
    <property type="term" value="F:hydrolase activity"/>
    <property type="evidence" value="ECO:0007669"/>
    <property type="project" value="UniProtKB-KW"/>
</dbReference>
<dbReference type="EMBL" id="CP053435">
    <property type="protein sequence ID" value="QJW90241.1"/>
    <property type="molecule type" value="Genomic_DNA"/>
</dbReference>
<evidence type="ECO:0000313" key="3">
    <source>
        <dbReference type="Proteomes" id="UP000502756"/>
    </source>
</evidence>
<feature type="signal peptide" evidence="1">
    <location>
        <begin position="1"/>
        <end position="21"/>
    </location>
</feature>
<proteinExistence type="predicted"/>
<feature type="chain" id="PRO_5026667624" evidence="1">
    <location>
        <begin position="22"/>
        <end position="362"/>
    </location>
</feature>
<dbReference type="Proteomes" id="UP000502756">
    <property type="component" value="Chromosome"/>
</dbReference>
<dbReference type="Pfam" id="PF09411">
    <property type="entry name" value="PagL"/>
    <property type="match status" value="1"/>
</dbReference>
<dbReference type="KEGG" id="stae:HNV11_13070"/>
<keyword evidence="1" id="KW-0732">Signal</keyword>
<reference evidence="2 3" key="1">
    <citation type="submission" date="2020-05" db="EMBL/GenBank/DDBJ databases">
        <title>Genome sequencing of Spirosoma sp. TS118.</title>
        <authorList>
            <person name="Lee J.-H."/>
            <person name="Jeong S."/>
            <person name="Zhao L."/>
            <person name="Jung J.-H."/>
            <person name="Kim M.-K."/>
            <person name="Lim S."/>
        </authorList>
    </citation>
    <scope>NUCLEOTIDE SEQUENCE [LARGE SCALE GENOMIC DNA]</scope>
    <source>
        <strain evidence="2 3">TS118</strain>
    </source>
</reference>
<protein>
    <submittedName>
        <fullName evidence="2">Acyloxyacyl hydrolase</fullName>
    </submittedName>
</protein>
<evidence type="ECO:0000256" key="1">
    <source>
        <dbReference type="SAM" id="SignalP"/>
    </source>
</evidence>
<dbReference type="Gene3D" id="2.40.160.20">
    <property type="match status" value="1"/>
</dbReference>
<evidence type="ECO:0000313" key="2">
    <source>
        <dbReference type="EMBL" id="QJW90241.1"/>
    </source>
</evidence>
<dbReference type="InterPro" id="IPR018550">
    <property type="entry name" value="Lipid-A_deacylase-rel"/>
</dbReference>
<keyword evidence="2" id="KW-0378">Hydrolase</keyword>
<dbReference type="RefSeq" id="WP_171740086.1">
    <property type="nucleotide sequence ID" value="NZ_CP053435.1"/>
</dbReference>
<gene>
    <name evidence="2" type="ORF">HNV11_13070</name>
</gene>
<name>A0A6M5YAI4_9BACT</name>
<sequence>MQVIRLLPVFFFLSLSSFAQLDTLVNGRQAGVILHRGLSAPDQIIPATGKVPLGAELTYSWLLRNRRAWEQCSCFANVGAYANYFTFRNPVALGRTAGAGLFFEPLIFPQRRTFYSVRFAAGLTYLTDVYDPVSNPTNRYFSLPLSAQIGVAATANHRLTEQVHLTLSGYYNHISNAGSRQPNQGLNIPTLAIGLAYLPVPVSYPNVRHWRLSEPARRWMARALLLGSVRVMPRTDKNLEMALPMYGLNLVGGYHLSRSHVLSGGIELADDHYFREQLRRWSYSDQRYQQGSLLAGYEFWHGRYVFTAHMAWNVIRPRPYRPATYQKYGLLYRFGNGLTVGFNVKAYGEDTKGFQVAGGWSF</sequence>